<evidence type="ECO:0000256" key="1">
    <source>
        <dbReference type="SAM" id="Coils"/>
    </source>
</evidence>
<protein>
    <submittedName>
        <fullName evidence="3">Uncharacterized protein</fullName>
    </submittedName>
</protein>
<feature type="coiled-coil region" evidence="1">
    <location>
        <begin position="259"/>
        <end position="289"/>
    </location>
</feature>
<gene>
    <name evidence="3" type="ORF">COHA_001599</name>
</gene>
<evidence type="ECO:0000313" key="3">
    <source>
        <dbReference type="EMBL" id="KAI7844952.1"/>
    </source>
</evidence>
<feature type="compositionally biased region" description="Low complexity" evidence="2">
    <location>
        <begin position="139"/>
        <end position="153"/>
    </location>
</feature>
<comment type="caution">
    <text evidence="3">The sequence shown here is derived from an EMBL/GenBank/DDBJ whole genome shotgun (WGS) entry which is preliminary data.</text>
</comment>
<proteinExistence type="predicted"/>
<keyword evidence="1" id="KW-0175">Coiled coil</keyword>
<dbReference type="Proteomes" id="UP001205105">
    <property type="component" value="Unassembled WGS sequence"/>
</dbReference>
<evidence type="ECO:0000313" key="4">
    <source>
        <dbReference type="Proteomes" id="UP001205105"/>
    </source>
</evidence>
<sequence length="348" mass="36029">MASSGSQSSRSCSSSEALSSDASSSCPSSSDASPACSPRGSGGAARAIPPLALNRRVPPLSLHANLAELPRDDGPVDAPGTARRPQQQQQQQQLEPAAATQPRVVPRLAMPQPAGAEKLAPPASARGCAAPPAGPVSMPLPAAAAAAADSQPPAGQAALLSLDILSPAFSLERPGQQPGAGAAAASEQLSADAASRLGVPPERLRYYALTEVAGPHQLPPGCPRAAVEVLDSRFSLSALEQLLAENQRLAAVETQAAGQAAFTAQLRDLQAENEALRQQLRKSESLRRKSHRALLELQQDFKALSTELLLSSSSSGSLEYALQQKQAQYGFVREREGTPAAVDDAQLL</sequence>
<name>A0AAD5DV66_9CHLO</name>
<keyword evidence="4" id="KW-1185">Reference proteome</keyword>
<evidence type="ECO:0000256" key="2">
    <source>
        <dbReference type="SAM" id="MobiDB-lite"/>
    </source>
</evidence>
<dbReference type="EMBL" id="JADXDR010000023">
    <property type="protein sequence ID" value="KAI7844952.1"/>
    <property type="molecule type" value="Genomic_DNA"/>
</dbReference>
<reference evidence="3" key="1">
    <citation type="submission" date="2020-11" db="EMBL/GenBank/DDBJ databases">
        <title>Chlorella ohadii genome sequencing and assembly.</title>
        <authorList>
            <person name="Murik O."/>
            <person name="Treves H."/>
            <person name="Kedem I."/>
            <person name="Shotland Y."/>
            <person name="Kaplan A."/>
        </authorList>
    </citation>
    <scope>NUCLEOTIDE SEQUENCE</scope>
    <source>
        <strain evidence="3">1</strain>
    </source>
</reference>
<feature type="compositionally biased region" description="Low complexity" evidence="2">
    <location>
        <begin position="1"/>
        <end position="38"/>
    </location>
</feature>
<feature type="region of interest" description="Disordered" evidence="2">
    <location>
        <begin position="1"/>
        <end position="153"/>
    </location>
</feature>
<organism evidence="3 4">
    <name type="scientific">Chlorella ohadii</name>
    <dbReference type="NCBI Taxonomy" id="2649997"/>
    <lineage>
        <taxon>Eukaryota</taxon>
        <taxon>Viridiplantae</taxon>
        <taxon>Chlorophyta</taxon>
        <taxon>core chlorophytes</taxon>
        <taxon>Trebouxiophyceae</taxon>
        <taxon>Chlorellales</taxon>
        <taxon>Chlorellaceae</taxon>
        <taxon>Chlorella clade</taxon>
        <taxon>Chlorella</taxon>
    </lineage>
</organism>
<accession>A0AAD5DV66</accession>
<dbReference type="AlphaFoldDB" id="A0AAD5DV66"/>